<dbReference type="AlphaFoldDB" id="A0A4R5LYC2"/>
<dbReference type="Proteomes" id="UP000295722">
    <property type="component" value="Unassembled WGS sequence"/>
</dbReference>
<reference evidence="1 2" key="1">
    <citation type="submission" date="2019-03" db="EMBL/GenBank/DDBJ databases">
        <title>Paraburkholderia sp. 4M-K11, isolated from subtropical forest soil.</title>
        <authorList>
            <person name="Gao Z.-H."/>
            <person name="Qiu L.-H."/>
        </authorList>
    </citation>
    <scope>NUCLEOTIDE SEQUENCE [LARGE SCALE GENOMIC DNA]</scope>
    <source>
        <strain evidence="1 2">4M-K11</strain>
    </source>
</reference>
<proteinExistence type="predicted"/>
<dbReference type="RefSeq" id="WP_133199956.1">
    <property type="nucleotide sequence ID" value="NZ_JBHUCW010000039.1"/>
</dbReference>
<gene>
    <name evidence="1" type="ORF">EYW47_38045</name>
</gene>
<evidence type="ECO:0000313" key="1">
    <source>
        <dbReference type="EMBL" id="TDG17366.1"/>
    </source>
</evidence>
<protein>
    <submittedName>
        <fullName evidence="1">LysM domain-containing protein</fullName>
    </submittedName>
</protein>
<name>A0A4R5LYC2_9BURK</name>
<dbReference type="EMBL" id="SMRP01000045">
    <property type="protein sequence ID" value="TDG17366.1"/>
    <property type="molecule type" value="Genomic_DNA"/>
</dbReference>
<sequence length="135" mass="13930">MSDMLSALLAAGALPASGYDTSSRYYGLPVLEMSTAGGAVIRYVKRRIIPAAASFPTLTMYQVQQGDRIDVIAARYLGDPLLYWRIADANLAVHPADALAPAAPPVPPGPGLPAPPAGIVKVKIPLPATAPGALT</sequence>
<accession>A0A4R5LYC2</accession>
<keyword evidence="2" id="KW-1185">Reference proteome</keyword>
<organism evidence="1 2">
    <name type="scientific">Paraburkholderia silviterrae</name>
    <dbReference type="NCBI Taxonomy" id="2528715"/>
    <lineage>
        <taxon>Bacteria</taxon>
        <taxon>Pseudomonadati</taxon>
        <taxon>Pseudomonadota</taxon>
        <taxon>Betaproteobacteria</taxon>
        <taxon>Burkholderiales</taxon>
        <taxon>Burkholderiaceae</taxon>
        <taxon>Paraburkholderia</taxon>
    </lineage>
</organism>
<evidence type="ECO:0000313" key="2">
    <source>
        <dbReference type="Proteomes" id="UP000295722"/>
    </source>
</evidence>
<dbReference type="OrthoDB" id="9809850at2"/>
<comment type="caution">
    <text evidence="1">The sequence shown here is derived from an EMBL/GenBank/DDBJ whole genome shotgun (WGS) entry which is preliminary data.</text>
</comment>